<protein>
    <submittedName>
        <fullName evidence="1">Uncharacterized protein</fullName>
    </submittedName>
</protein>
<evidence type="ECO:0000313" key="2">
    <source>
        <dbReference type="Proteomes" id="UP000826661"/>
    </source>
</evidence>
<sequence length="133" mass="14411">MYMISKTRANIASLLSPYAGARVAQVWVARLSQQNTILTLAMTKISLSRQGEAPLHATCTRNTEGDLTIVVVWLLSLLRYNSTPSCQALASRLFLSLLSLSSTVLSFPPSPSLSVSLLRNSWNATRAAICATL</sequence>
<dbReference type="Proteomes" id="UP000826661">
    <property type="component" value="Chromosome VI"/>
</dbReference>
<proteinExistence type="predicted"/>
<accession>A0A8G0PLJ4</accession>
<gene>
    <name evidence="1" type="ORF">H0G86_010657</name>
</gene>
<dbReference type="EMBL" id="CP075869">
    <property type="protein sequence ID" value="QYT03710.1"/>
    <property type="molecule type" value="Genomic_DNA"/>
</dbReference>
<reference evidence="1 2" key="1">
    <citation type="journal article" date="2021" name="BMC Genomics">
        <title>Telomere-to-telomere genome assembly of asparaginase-producing Trichoderma simmonsii.</title>
        <authorList>
            <person name="Chung D."/>
            <person name="Kwon Y.M."/>
            <person name="Yang Y."/>
        </authorList>
    </citation>
    <scope>NUCLEOTIDE SEQUENCE [LARGE SCALE GENOMIC DNA]</scope>
    <source>
        <strain evidence="1 2">GH-Sj1</strain>
    </source>
</reference>
<dbReference type="AlphaFoldDB" id="A0A8G0PLJ4"/>
<evidence type="ECO:0000313" key="1">
    <source>
        <dbReference type="EMBL" id="QYT03710.1"/>
    </source>
</evidence>
<name>A0A8G0PLJ4_9HYPO</name>
<organism evidence="1 2">
    <name type="scientific">Trichoderma simmonsii</name>
    <dbReference type="NCBI Taxonomy" id="1491479"/>
    <lineage>
        <taxon>Eukaryota</taxon>
        <taxon>Fungi</taxon>
        <taxon>Dikarya</taxon>
        <taxon>Ascomycota</taxon>
        <taxon>Pezizomycotina</taxon>
        <taxon>Sordariomycetes</taxon>
        <taxon>Hypocreomycetidae</taxon>
        <taxon>Hypocreales</taxon>
        <taxon>Hypocreaceae</taxon>
        <taxon>Trichoderma</taxon>
    </lineage>
</organism>
<keyword evidence="2" id="KW-1185">Reference proteome</keyword>